<dbReference type="EMBL" id="JAOVKC010000574">
    <property type="protein sequence ID" value="MCV5625560.1"/>
    <property type="molecule type" value="Genomic_DNA"/>
</dbReference>
<dbReference type="Proteomes" id="UP001208624">
    <property type="component" value="Unassembled WGS sequence"/>
</dbReference>
<feature type="non-terminal residue" evidence="1">
    <location>
        <position position="100"/>
    </location>
</feature>
<gene>
    <name evidence="1" type="ORF">OFN31_28360</name>
</gene>
<sequence length="100" mass="11422">MLIPEPEYLALIHMLDVMYSWQGFPKFTFNCADMDAIEQLIRERIGGTWSAHWRPSASIRKLAERGALTFERHTVPGYNNKFNYTVTINGSVSISDDGIL</sequence>
<proteinExistence type="predicted"/>
<evidence type="ECO:0000313" key="2">
    <source>
        <dbReference type="Proteomes" id="UP001208624"/>
    </source>
</evidence>
<accession>A0AAP3A867</accession>
<dbReference type="AlphaFoldDB" id="A0AAP3A867"/>
<reference evidence="1" key="1">
    <citation type="submission" date="2023-06" db="EMBL/GenBank/DDBJ databases">
        <title>Deciphering the underlying mechanisms mediating the transmission of blaNDM gene from human to animals in China.</title>
        <authorList>
            <person name="Chen K."/>
            <person name="Chen S."/>
        </authorList>
    </citation>
    <scope>NUCLEOTIDE SEQUENCE</scope>
    <source>
        <strain evidence="1">1199</strain>
    </source>
</reference>
<comment type="caution">
    <text evidence="1">The sequence shown here is derived from an EMBL/GenBank/DDBJ whole genome shotgun (WGS) entry which is preliminary data.</text>
</comment>
<organism evidence="1 2">
    <name type="scientific">Escherichia coli</name>
    <dbReference type="NCBI Taxonomy" id="562"/>
    <lineage>
        <taxon>Bacteria</taxon>
        <taxon>Pseudomonadati</taxon>
        <taxon>Pseudomonadota</taxon>
        <taxon>Gammaproteobacteria</taxon>
        <taxon>Enterobacterales</taxon>
        <taxon>Enterobacteriaceae</taxon>
        <taxon>Escherichia</taxon>
    </lineage>
</organism>
<protein>
    <submittedName>
        <fullName evidence="1">Uncharacterized protein</fullName>
    </submittedName>
</protein>
<evidence type="ECO:0000313" key="1">
    <source>
        <dbReference type="EMBL" id="MCV5625560.1"/>
    </source>
</evidence>
<name>A0AAP3A867_ECOLX</name>